<name>A0A560CXK8_9BRAD</name>
<keyword evidence="2" id="KW-1185">Reference proteome</keyword>
<accession>A0A560CXK8</accession>
<protein>
    <submittedName>
        <fullName evidence="1">Phage terminase small subunit</fullName>
    </submittedName>
</protein>
<dbReference type="Proteomes" id="UP000319949">
    <property type="component" value="Unassembled WGS sequence"/>
</dbReference>
<proteinExistence type="predicted"/>
<dbReference type="AlphaFoldDB" id="A0A560CXK8"/>
<gene>
    <name evidence="1" type="ORF">FBZ96_11934</name>
</gene>
<organism evidence="1 2">
    <name type="scientific">Bradyrhizobium stylosanthis</name>
    <dbReference type="NCBI Taxonomy" id="1803665"/>
    <lineage>
        <taxon>Bacteria</taxon>
        <taxon>Pseudomonadati</taxon>
        <taxon>Pseudomonadota</taxon>
        <taxon>Alphaproteobacteria</taxon>
        <taxon>Hyphomicrobiales</taxon>
        <taxon>Nitrobacteraceae</taxon>
        <taxon>Bradyrhizobium</taxon>
    </lineage>
</organism>
<reference evidence="1 2" key="1">
    <citation type="submission" date="2019-06" db="EMBL/GenBank/DDBJ databases">
        <title>Genomic Encyclopedia of Type Strains, Phase IV (KMG-V): Genome sequencing to study the core and pangenomes of soil and plant-associated prokaryotes.</title>
        <authorList>
            <person name="Whitman W."/>
        </authorList>
    </citation>
    <scope>NUCLEOTIDE SEQUENCE [LARGE SCALE GENOMIC DNA]</scope>
    <source>
        <strain evidence="1 2">BR 510</strain>
    </source>
</reference>
<dbReference type="EMBL" id="VITK01000019">
    <property type="protein sequence ID" value="TWA89566.1"/>
    <property type="molecule type" value="Genomic_DNA"/>
</dbReference>
<evidence type="ECO:0000313" key="2">
    <source>
        <dbReference type="Proteomes" id="UP000319949"/>
    </source>
</evidence>
<sequence>MGEVSVSVGLTEQQRDFVRFIVSGGRSPEEAGALCGYHPKSVYRLLKMPAVAGAIHEAIQQDLVSVGAPAAYRVAKALMLDEKVSARVRADISFKLMDRAGHIVPTRKDLAPGKALSEMSRDELASFIKRNQAEIDRAEQEAAGRAIDITPQHAAPVDAKPLNFLD</sequence>
<evidence type="ECO:0000313" key="1">
    <source>
        <dbReference type="EMBL" id="TWA89566.1"/>
    </source>
</evidence>
<comment type="caution">
    <text evidence="1">The sequence shown here is derived from an EMBL/GenBank/DDBJ whole genome shotgun (WGS) entry which is preliminary data.</text>
</comment>